<gene>
    <name evidence="6" type="ORF">SH580_17115</name>
</gene>
<evidence type="ECO:0000256" key="1">
    <source>
        <dbReference type="ARBA" id="ARBA00010378"/>
    </source>
</evidence>
<keyword evidence="3" id="KW-0067">ATP-binding</keyword>
<evidence type="ECO:0000313" key="6">
    <source>
        <dbReference type="EMBL" id="WPJ95147.1"/>
    </source>
</evidence>
<dbReference type="InterPro" id="IPR050773">
    <property type="entry name" value="CbxX/CfxQ_RuBisCO_ESX"/>
</dbReference>
<name>A0ABZ0RGJ6_9BACT</name>
<dbReference type="Pfam" id="PF00004">
    <property type="entry name" value="AAA"/>
    <property type="match status" value="1"/>
</dbReference>
<dbReference type="InterPro" id="IPR003593">
    <property type="entry name" value="AAA+_ATPase"/>
</dbReference>
<evidence type="ECO:0000256" key="3">
    <source>
        <dbReference type="ARBA" id="ARBA00022840"/>
    </source>
</evidence>
<sequence length="354" mass="39498">MTSLSNDFKRKIIAPIEALFQEALEGANPPIVAGGRNYQPPPAFDAVGADLLEAGSPDLESQAVQSKNGQVNEIALEEALYAINGLIGLQSAKRSIRRLADFAQIESQRRRLKLPQSRVSFHCVFSGSPGTGKTSFARLLGKILKALGLLESGHTVEVDKSGLVGEFLGQTPIKVERVFDDADGGVLFIDEAYSLSHDKEDLYGREAIDTIVKLMEDRRDSVVVIVAGYSQEMRNFIASNPGLRSRFNRTIRFDDFDEIELLAIQKQMLRSCGFDASDGFMLRSELLWQKLYRERLTGDANARMVRSALEIVLENQAGRLMRMPKKERHELCELEPEDLDGVESQLRESQHDRA</sequence>
<keyword evidence="7" id="KW-1185">Reference proteome</keyword>
<dbReference type="PANTHER" id="PTHR43392:SF2">
    <property type="entry name" value="AAA-TYPE ATPASE FAMILY PROTEIN _ ANKYRIN REPEAT FAMILY PROTEIN"/>
    <property type="match status" value="1"/>
</dbReference>
<evidence type="ECO:0000259" key="5">
    <source>
        <dbReference type="SMART" id="SM00382"/>
    </source>
</evidence>
<dbReference type="PANTHER" id="PTHR43392">
    <property type="entry name" value="AAA-TYPE ATPASE FAMILY PROTEIN / ANKYRIN REPEAT FAMILY PROTEIN"/>
    <property type="match status" value="1"/>
</dbReference>
<protein>
    <submittedName>
        <fullName evidence="6">AAA family ATPase</fullName>
    </submittedName>
</protein>
<reference evidence="6 7" key="1">
    <citation type="submission" date="2023-11" db="EMBL/GenBank/DDBJ databases">
        <title>Coraliomargarita sp. nov., isolated from marine algae.</title>
        <authorList>
            <person name="Lee J.K."/>
            <person name="Baek J.H."/>
            <person name="Kim J.M."/>
            <person name="Choi D.G."/>
            <person name="Jeon C.O."/>
        </authorList>
    </citation>
    <scope>NUCLEOTIDE SEQUENCE [LARGE SCALE GENOMIC DNA]</scope>
    <source>
        <strain evidence="6 7">J2-16</strain>
    </source>
</reference>
<dbReference type="Pfam" id="PF17866">
    <property type="entry name" value="AAA_lid_6"/>
    <property type="match status" value="1"/>
</dbReference>
<dbReference type="PRINTS" id="PR00819">
    <property type="entry name" value="CBXCFQXSUPER"/>
</dbReference>
<dbReference type="SMART" id="SM00382">
    <property type="entry name" value="AAA"/>
    <property type="match status" value="1"/>
</dbReference>
<dbReference type="Gene3D" id="3.40.50.300">
    <property type="entry name" value="P-loop containing nucleotide triphosphate hydrolases"/>
    <property type="match status" value="1"/>
</dbReference>
<accession>A0ABZ0RGJ6</accession>
<proteinExistence type="inferred from homology"/>
<feature type="compositionally biased region" description="Basic and acidic residues" evidence="4">
    <location>
        <begin position="345"/>
        <end position="354"/>
    </location>
</feature>
<organism evidence="6 7">
    <name type="scientific">Coraliomargarita algicola</name>
    <dbReference type="NCBI Taxonomy" id="3092156"/>
    <lineage>
        <taxon>Bacteria</taxon>
        <taxon>Pseudomonadati</taxon>
        <taxon>Verrucomicrobiota</taxon>
        <taxon>Opitutia</taxon>
        <taxon>Puniceicoccales</taxon>
        <taxon>Coraliomargaritaceae</taxon>
        <taxon>Coraliomargarita</taxon>
    </lineage>
</organism>
<dbReference type="Proteomes" id="UP001324993">
    <property type="component" value="Chromosome"/>
</dbReference>
<feature type="region of interest" description="Disordered" evidence="4">
    <location>
        <begin position="334"/>
        <end position="354"/>
    </location>
</feature>
<dbReference type="InterPro" id="IPR041627">
    <property type="entry name" value="AAA_lid_6"/>
</dbReference>
<comment type="similarity">
    <text evidence="1">Belongs to the CbxX/CfxQ family.</text>
</comment>
<keyword evidence="2" id="KW-0547">Nucleotide-binding</keyword>
<dbReference type="EMBL" id="CP138858">
    <property type="protein sequence ID" value="WPJ95147.1"/>
    <property type="molecule type" value="Genomic_DNA"/>
</dbReference>
<dbReference type="RefSeq" id="WP_319832040.1">
    <property type="nucleotide sequence ID" value="NZ_CP138858.1"/>
</dbReference>
<dbReference type="InterPro" id="IPR027417">
    <property type="entry name" value="P-loop_NTPase"/>
</dbReference>
<dbReference type="InterPro" id="IPR000641">
    <property type="entry name" value="CbxX/CfxQ"/>
</dbReference>
<dbReference type="InterPro" id="IPR003959">
    <property type="entry name" value="ATPase_AAA_core"/>
</dbReference>
<evidence type="ECO:0000256" key="2">
    <source>
        <dbReference type="ARBA" id="ARBA00022741"/>
    </source>
</evidence>
<evidence type="ECO:0000256" key="4">
    <source>
        <dbReference type="SAM" id="MobiDB-lite"/>
    </source>
</evidence>
<evidence type="ECO:0000313" key="7">
    <source>
        <dbReference type="Proteomes" id="UP001324993"/>
    </source>
</evidence>
<feature type="domain" description="AAA+ ATPase" evidence="5">
    <location>
        <begin position="119"/>
        <end position="257"/>
    </location>
</feature>
<dbReference type="SUPFAM" id="SSF52540">
    <property type="entry name" value="P-loop containing nucleoside triphosphate hydrolases"/>
    <property type="match status" value="1"/>
</dbReference>
<dbReference type="Gene3D" id="1.10.8.60">
    <property type="match status" value="1"/>
</dbReference>